<gene>
    <name evidence="1" type="ORF">H6P81_011720</name>
</gene>
<reference evidence="1 2" key="1">
    <citation type="submission" date="2021-07" db="EMBL/GenBank/DDBJ databases">
        <title>The Aristolochia fimbriata genome: insights into angiosperm evolution, floral development and chemical biosynthesis.</title>
        <authorList>
            <person name="Jiao Y."/>
        </authorList>
    </citation>
    <scope>NUCLEOTIDE SEQUENCE [LARGE SCALE GENOMIC DNA]</scope>
    <source>
        <strain evidence="1">IBCAS-2021</strain>
        <tissue evidence="1">Leaf</tissue>
    </source>
</reference>
<evidence type="ECO:0000313" key="2">
    <source>
        <dbReference type="Proteomes" id="UP000825729"/>
    </source>
</evidence>
<protein>
    <submittedName>
        <fullName evidence="1">Uncharacterized protein</fullName>
    </submittedName>
</protein>
<accession>A0AAV7ED12</accession>
<dbReference type="Proteomes" id="UP000825729">
    <property type="component" value="Unassembled WGS sequence"/>
</dbReference>
<keyword evidence="2" id="KW-1185">Reference proteome</keyword>
<sequence>MITALCLPPHRLLKYYQNPSRRSKGKRRGILVHSSWKIWDREKGKWVSFSTELFYDCSIFQERENLFGGNGDRRALEEAKSFCLLFFAFAIFQKQIKKQEQSFMLCVLNFLDHSKLCDLANRR</sequence>
<proteinExistence type="predicted"/>
<evidence type="ECO:0000313" key="1">
    <source>
        <dbReference type="EMBL" id="KAG9445592.1"/>
    </source>
</evidence>
<dbReference type="EMBL" id="JAINDJ010000005">
    <property type="protein sequence ID" value="KAG9445592.1"/>
    <property type="molecule type" value="Genomic_DNA"/>
</dbReference>
<organism evidence="1 2">
    <name type="scientific">Aristolochia fimbriata</name>
    <name type="common">White veined hardy Dutchman's pipe vine</name>
    <dbReference type="NCBI Taxonomy" id="158543"/>
    <lineage>
        <taxon>Eukaryota</taxon>
        <taxon>Viridiplantae</taxon>
        <taxon>Streptophyta</taxon>
        <taxon>Embryophyta</taxon>
        <taxon>Tracheophyta</taxon>
        <taxon>Spermatophyta</taxon>
        <taxon>Magnoliopsida</taxon>
        <taxon>Magnoliidae</taxon>
        <taxon>Piperales</taxon>
        <taxon>Aristolochiaceae</taxon>
        <taxon>Aristolochia</taxon>
    </lineage>
</organism>
<name>A0AAV7ED12_ARIFI</name>
<dbReference type="AlphaFoldDB" id="A0AAV7ED12"/>
<comment type="caution">
    <text evidence="1">The sequence shown here is derived from an EMBL/GenBank/DDBJ whole genome shotgun (WGS) entry which is preliminary data.</text>
</comment>